<dbReference type="GO" id="GO:0003676">
    <property type="term" value="F:nucleic acid binding"/>
    <property type="evidence" value="ECO:0007669"/>
    <property type="project" value="InterPro"/>
</dbReference>
<evidence type="ECO:0000259" key="1">
    <source>
        <dbReference type="PROSITE" id="PS50994"/>
    </source>
</evidence>
<sequence>MYAAPFKDKTAATVVQTLERVILQRCLQLPSRILSDNGPEWDNTLYRNMLVRNNIKPIYSSPNHPESNGGVERANQTLQHLLARYEGEHTDWVRSLPEVVRIYNSSPHTTTKRTPVSFFLERANSLRNPYDNLLKAAWREPSHKFSPFMISQLVGKRIIHKGFQTKNKFEPKFEGPFQIISVDPNERSYQIAGMVNEVTPMYNQPIKVHHSNLRPWVPRPNYLAKFDLGGEVFPPPARLNQPSSNNNARMPNTRIFNHFI</sequence>
<comment type="caution">
    <text evidence="2">The sequence shown here is derived from an EMBL/GenBank/DDBJ whole genome shotgun (WGS) entry which is preliminary data.</text>
</comment>
<dbReference type="Gene3D" id="3.30.420.10">
    <property type="entry name" value="Ribonuclease H-like superfamily/Ribonuclease H"/>
    <property type="match status" value="1"/>
</dbReference>
<keyword evidence="3" id="KW-1185">Reference proteome</keyword>
<organism evidence="2 3">
    <name type="scientific">Rotaria magnacalcarata</name>
    <dbReference type="NCBI Taxonomy" id="392030"/>
    <lineage>
        <taxon>Eukaryota</taxon>
        <taxon>Metazoa</taxon>
        <taxon>Spiralia</taxon>
        <taxon>Gnathifera</taxon>
        <taxon>Rotifera</taxon>
        <taxon>Eurotatoria</taxon>
        <taxon>Bdelloidea</taxon>
        <taxon>Philodinida</taxon>
        <taxon>Philodinidae</taxon>
        <taxon>Rotaria</taxon>
    </lineage>
</organism>
<dbReference type="Proteomes" id="UP000663866">
    <property type="component" value="Unassembled WGS sequence"/>
</dbReference>
<evidence type="ECO:0000313" key="2">
    <source>
        <dbReference type="EMBL" id="CAF4518546.1"/>
    </source>
</evidence>
<protein>
    <recommendedName>
        <fullName evidence="1">Integrase catalytic domain-containing protein</fullName>
    </recommendedName>
</protein>
<dbReference type="EMBL" id="CAJOBG010055957">
    <property type="protein sequence ID" value="CAF4518546.1"/>
    <property type="molecule type" value="Genomic_DNA"/>
</dbReference>
<dbReference type="PROSITE" id="PS50994">
    <property type="entry name" value="INTEGRASE"/>
    <property type="match status" value="1"/>
</dbReference>
<dbReference type="PANTHER" id="PTHR37984">
    <property type="entry name" value="PROTEIN CBG26694"/>
    <property type="match status" value="1"/>
</dbReference>
<dbReference type="InterPro" id="IPR012337">
    <property type="entry name" value="RNaseH-like_sf"/>
</dbReference>
<dbReference type="InterPro" id="IPR036397">
    <property type="entry name" value="RNaseH_sf"/>
</dbReference>
<dbReference type="PANTHER" id="PTHR37984:SF5">
    <property type="entry name" value="PROTEIN NYNRIN-LIKE"/>
    <property type="match status" value="1"/>
</dbReference>
<evidence type="ECO:0000313" key="3">
    <source>
        <dbReference type="Proteomes" id="UP000663866"/>
    </source>
</evidence>
<feature type="domain" description="Integrase catalytic" evidence="1">
    <location>
        <begin position="1"/>
        <end position="123"/>
    </location>
</feature>
<dbReference type="GO" id="GO:0015074">
    <property type="term" value="P:DNA integration"/>
    <property type="evidence" value="ECO:0007669"/>
    <property type="project" value="InterPro"/>
</dbReference>
<dbReference type="InterPro" id="IPR050951">
    <property type="entry name" value="Retrovirus_Pol_polyprotein"/>
</dbReference>
<dbReference type="InterPro" id="IPR001584">
    <property type="entry name" value="Integrase_cat-core"/>
</dbReference>
<gene>
    <name evidence="2" type="ORF">OVN521_LOCUS41712</name>
</gene>
<accession>A0A820WLJ7</accession>
<name>A0A820WLJ7_9BILA</name>
<reference evidence="2" key="1">
    <citation type="submission" date="2021-02" db="EMBL/GenBank/DDBJ databases">
        <authorList>
            <person name="Nowell W R."/>
        </authorList>
    </citation>
    <scope>NUCLEOTIDE SEQUENCE</scope>
</reference>
<dbReference type="SUPFAM" id="SSF53098">
    <property type="entry name" value="Ribonuclease H-like"/>
    <property type="match status" value="1"/>
</dbReference>
<dbReference type="AlphaFoldDB" id="A0A820WLJ7"/>
<feature type="non-terminal residue" evidence="2">
    <location>
        <position position="1"/>
    </location>
</feature>
<feature type="non-terminal residue" evidence="2">
    <location>
        <position position="260"/>
    </location>
</feature>
<proteinExistence type="predicted"/>